<dbReference type="EMBL" id="JAWDJW010003462">
    <property type="protein sequence ID" value="KAK3076863.1"/>
    <property type="molecule type" value="Genomic_DNA"/>
</dbReference>
<protein>
    <submittedName>
        <fullName evidence="1">Uncharacterized protein</fullName>
    </submittedName>
</protein>
<evidence type="ECO:0000313" key="1">
    <source>
        <dbReference type="EMBL" id="KAK3076863.1"/>
    </source>
</evidence>
<dbReference type="Proteomes" id="UP001186974">
    <property type="component" value="Unassembled WGS sequence"/>
</dbReference>
<feature type="non-terminal residue" evidence="1">
    <location>
        <position position="1"/>
    </location>
</feature>
<name>A0ACC3DJY5_9PEZI</name>
<evidence type="ECO:0000313" key="2">
    <source>
        <dbReference type="Proteomes" id="UP001186974"/>
    </source>
</evidence>
<reference evidence="1" key="1">
    <citation type="submission" date="2024-09" db="EMBL/GenBank/DDBJ databases">
        <title>Black Yeasts Isolated from many extreme environments.</title>
        <authorList>
            <person name="Coleine C."/>
            <person name="Stajich J.E."/>
            <person name="Selbmann L."/>
        </authorList>
    </citation>
    <scope>NUCLEOTIDE SEQUENCE</scope>
    <source>
        <strain evidence="1">CCFEE 5737</strain>
    </source>
</reference>
<proteinExistence type="predicted"/>
<sequence length="183" mass="19960">SLDSAPPSTAFTNLTTPDMGPSPEFEYDTSPAFQDNLDYSVNGDNWFSLFPDANNDTAAAPTTMTRNISQQSLGESTSSNSPMMLSNPMLRKTSSVSQSPLPRNASISVGKARRRKGPLKPIEVDPGDKVATKRARNTLAARESRARKLEYLERMELELAAMEAEKEAWKSEAIARGAPADLH</sequence>
<gene>
    <name evidence="1" type="ORF">LTS18_011787</name>
</gene>
<accession>A0ACC3DJY5</accession>
<keyword evidence="2" id="KW-1185">Reference proteome</keyword>
<organism evidence="1 2">
    <name type="scientific">Coniosporium uncinatum</name>
    <dbReference type="NCBI Taxonomy" id="93489"/>
    <lineage>
        <taxon>Eukaryota</taxon>
        <taxon>Fungi</taxon>
        <taxon>Dikarya</taxon>
        <taxon>Ascomycota</taxon>
        <taxon>Pezizomycotina</taxon>
        <taxon>Dothideomycetes</taxon>
        <taxon>Dothideomycetes incertae sedis</taxon>
        <taxon>Coniosporium</taxon>
    </lineage>
</organism>
<comment type="caution">
    <text evidence="1">The sequence shown here is derived from an EMBL/GenBank/DDBJ whole genome shotgun (WGS) entry which is preliminary data.</text>
</comment>